<dbReference type="InterPro" id="IPR001753">
    <property type="entry name" value="Enoyl-CoA_hydra/iso"/>
</dbReference>
<dbReference type="EMBL" id="BARS01010208">
    <property type="protein sequence ID" value="GAF90993.1"/>
    <property type="molecule type" value="Genomic_DNA"/>
</dbReference>
<organism evidence="1">
    <name type="scientific">marine sediment metagenome</name>
    <dbReference type="NCBI Taxonomy" id="412755"/>
    <lineage>
        <taxon>unclassified sequences</taxon>
        <taxon>metagenomes</taxon>
        <taxon>ecological metagenomes</taxon>
    </lineage>
</organism>
<reference evidence="1" key="1">
    <citation type="journal article" date="2014" name="Front. Microbiol.">
        <title>High frequency of phylogenetically diverse reductive dehalogenase-homologous genes in deep subseafloor sedimentary metagenomes.</title>
        <authorList>
            <person name="Kawai M."/>
            <person name="Futagami T."/>
            <person name="Toyoda A."/>
            <person name="Takaki Y."/>
            <person name="Nishi S."/>
            <person name="Hori S."/>
            <person name="Arai W."/>
            <person name="Tsubouchi T."/>
            <person name="Morono Y."/>
            <person name="Uchiyama I."/>
            <person name="Ito T."/>
            <person name="Fujiyama A."/>
            <person name="Inagaki F."/>
            <person name="Takami H."/>
        </authorList>
    </citation>
    <scope>NUCLEOTIDE SEQUENCE</scope>
    <source>
        <strain evidence="1">Expedition CK06-06</strain>
    </source>
</reference>
<accession>X0TBY3</accession>
<dbReference type="PANTHER" id="PTHR11941">
    <property type="entry name" value="ENOYL-COA HYDRATASE-RELATED"/>
    <property type="match status" value="1"/>
</dbReference>
<proteinExistence type="predicted"/>
<evidence type="ECO:0000313" key="1">
    <source>
        <dbReference type="EMBL" id="GAF90993.1"/>
    </source>
</evidence>
<sequence length="126" mass="14199">KFIGLNEVKIGLPVPYLTDLILRQVVGDRCATEMMFKGEFVEPEKAQKIGLVDAVFSPEDLEEKAVAKIAELAALPPQGLTVIKNNRVEVVRSQYEEMRSTEADLFLDCWFNPSVQEQLKEAAKKF</sequence>
<comment type="caution">
    <text evidence="1">The sequence shown here is derived from an EMBL/GenBank/DDBJ whole genome shotgun (WGS) entry which is preliminary data.</text>
</comment>
<dbReference type="GO" id="GO:0003824">
    <property type="term" value="F:catalytic activity"/>
    <property type="evidence" value="ECO:0007669"/>
    <property type="project" value="UniProtKB-ARBA"/>
</dbReference>
<dbReference type="InterPro" id="IPR029045">
    <property type="entry name" value="ClpP/crotonase-like_dom_sf"/>
</dbReference>
<protein>
    <recommendedName>
        <fullName evidence="2">Enoyl-CoA hydratase</fullName>
    </recommendedName>
</protein>
<feature type="non-terminal residue" evidence="1">
    <location>
        <position position="1"/>
    </location>
</feature>
<dbReference type="SUPFAM" id="SSF52096">
    <property type="entry name" value="ClpP/crotonase"/>
    <property type="match status" value="1"/>
</dbReference>
<name>X0TBY3_9ZZZZ</name>
<dbReference type="Pfam" id="PF00378">
    <property type="entry name" value="ECH_1"/>
    <property type="match status" value="1"/>
</dbReference>
<dbReference type="Gene3D" id="3.90.226.10">
    <property type="entry name" value="2-enoyl-CoA Hydratase, Chain A, domain 1"/>
    <property type="match status" value="1"/>
</dbReference>
<dbReference type="AlphaFoldDB" id="X0TBY3"/>
<gene>
    <name evidence="1" type="ORF">S01H1_18990</name>
</gene>
<dbReference type="GO" id="GO:0006635">
    <property type="term" value="P:fatty acid beta-oxidation"/>
    <property type="evidence" value="ECO:0007669"/>
    <property type="project" value="TreeGrafter"/>
</dbReference>
<evidence type="ECO:0008006" key="2">
    <source>
        <dbReference type="Google" id="ProtNLM"/>
    </source>
</evidence>
<dbReference type="PANTHER" id="PTHR11941:SF54">
    <property type="entry name" value="ENOYL-COA HYDRATASE, MITOCHONDRIAL"/>
    <property type="match status" value="1"/>
</dbReference>